<dbReference type="InterPro" id="IPR036852">
    <property type="entry name" value="Peptidase_S8/S53_dom_sf"/>
</dbReference>
<dbReference type="EMBL" id="QRDC01000049">
    <property type="protein sequence ID" value="KAA1271615.1"/>
    <property type="molecule type" value="Genomic_DNA"/>
</dbReference>
<organism evidence="2 3">
    <name type="scientific">Citrobacter pasteurii</name>
    <dbReference type="NCBI Taxonomy" id="1563222"/>
    <lineage>
        <taxon>Bacteria</taxon>
        <taxon>Pseudomonadati</taxon>
        <taxon>Pseudomonadota</taxon>
        <taxon>Gammaproteobacteria</taxon>
        <taxon>Enterobacterales</taxon>
        <taxon>Enterobacteriaceae</taxon>
        <taxon>Citrobacter</taxon>
    </lineage>
</organism>
<dbReference type="SUPFAM" id="SSF52743">
    <property type="entry name" value="Subtilisin-like"/>
    <property type="match status" value="1"/>
</dbReference>
<dbReference type="RefSeq" id="WP_149692549.1">
    <property type="nucleotide sequence ID" value="NZ_QRDC01000049.1"/>
</dbReference>
<name>A0A6N6JXF4_9ENTR</name>
<reference evidence="2 3" key="1">
    <citation type="submission" date="2018-08" db="EMBL/GenBank/DDBJ databases">
        <title>Complete genomic analysis of a Citrobacter pasteurii isolated from cockles (Cerastoderma edule) containing a new chromosomic qnrB allele.</title>
        <authorList>
            <person name="Rodrigues A."/>
            <person name="Baptista T."/>
            <person name="Quesada A."/>
            <person name="Campos M.J."/>
        </authorList>
    </citation>
    <scope>NUCLEOTIDE SEQUENCE [LARGE SCALE GENOMIC DNA]</scope>
    <source>
        <strain evidence="2 3">BA18</strain>
    </source>
</reference>
<sequence length="796" mass="90039">MNKKNILKIKNSKKYIYSPEVIPGGDNKDFFHGDDSAFARHKAELIFKTSLISQQLQQRKNKKFATIKVSLKEDAIAKSHRPTSAIFNYKYPVIGGGDIGEIYVQVNEKSLPSLAERLSQAKVQSEIKFNKNGEIVPKVGKLRSEVSAIQDIELYTGNDKCSISDVELAQELLEKKREIIVELFTARKNETLSDDEISSIYKSFVNDLKLQFPTIEFVAESRFFSDNIITLFPKENSNTEVVALLKELKNNPIVRKYYPSPILTIAKKDVDAENKLSTFPRKEANQSYPKVILIDKGIRSSILSTWVNDKSDALGSDNIEDYHADEMASILIGSKHLNSNYNYLEDDGCEIYDIWLPADKYSFDDHFETLPEFTDWLYLEVQAARESGFRIISMSVNFQQIVSDSEYSFLAARIDEISNRFNVIFVISVGNLDDKKYRSEWPKTEDQVFRMLARFQQQDKVLQPADSVTSLSVGAVNHIENELITFQAPARYTRRGPATAYGIKPDLVHIGGIGDPKNSCFVTLDGKNNLCLNSHGTSLAAPHIAKSLAAIDLKSNENLNTNTLKALLIHSAKIPDCLSSKNLGKEAKDFVGFGFPTYSSEIINRDETSFTFIFEEILNKGQIAEFNFTWPNSLITAAGKCKGKVKMSLVYSPTIDRQYGQEYIRVNIDASLQQEQIKNSESKFGKVVNSIWDNRLGSELNYEKSLIDHGFKWWPSKVYERYSKNGFGNSSNWRLRVTSQVRDGVAYPLEGIPFSVIITIEDPTKKATNIYNEMSQSLIALGVVFQDITVRDEVRV</sequence>
<dbReference type="Pfam" id="PF00082">
    <property type="entry name" value="Peptidase_S8"/>
    <property type="match status" value="1"/>
</dbReference>
<comment type="caution">
    <text evidence="2">The sequence shown here is derived from an EMBL/GenBank/DDBJ whole genome shotgun (WGS) entry which is preliminary data.</text>
</comment>
<dbReference type="Proteomes" id="UP000468420">
    <property type="component" value="Unassembled WGS sequence"/>
</dbReference>
<evidence type="ECO:0000313" key="3">
    <source>
        <dbReference type="Proteomes" id="UP000468420"/>
    </source>
</evidence>
<dbReference type="InterPro" id="IPR000209">
    <property type="entry name" value="Peptidase_S8/S53_dom"/>
</dbReference>
<evidence type="ECO:0000313" key="2">
    <source>
        <dbReference type="EMBL" id="KAA1271615.1"/>
    </source>
</evidence>
<accession>A0A6N6JXF4</accession>
<dbReference type="GO" id="GO:0006508">
    <property type="term" value="P:proteolysis"/>
    <property type="evidence" value="ECO:0007669"/>
    <property type="project" value="InterPro"/>
</dbReference>
<dbReference type="AlphaFoldDB" id="A0A6N6JXF4"/>
<gene>
    <name evidence="2" type="ORF">DXF85_24430</name>
</gene>
<feature type="domain" description="Peptidase S8/S53" evidence="1">
    <location>
        <begin position="380"/>
        <end position="592"/>
    </location>
</feature>
<dbReference type="Gene3D" id="3.40.50.200">
    <property type="entry name" value="Peptidase S8/S53 domain"/>
    <property type="match status" value="1"/>
</dbReference>
<dbReference type="GO" id="GO:0004252">
    <property type="term" value="F:serine-type endopeptidase activity"/>
    <property type="evidence" value="ECO:0007669"/>
    <property type="project" value="InterPro"/>
</dbReference>
<evidence type="ECO:0000259" key="1">
    <source>
        <dbReference type="Pfam" id="PF00082"/>
    </source>
</evidence>
<proteinExistence type="predicted"/>
<protein>
    <recommendedName>
        <fullName evidence="1">Peptidase S8/S53 domain-containing protein</fullName>
    </recommendedName>
</protein>